<protein>
    <submittedName>
        <fullName evidence="11">Solute carrier family 25 member 10</fullName>
    </submittedName>
</protein>
<feature type="region of interest" description="Disordered" evidence="10">
    <location>
        <begin position="480"/>
        <end position="507"/>
    </location>
</feature>
<evidence type="ECO:0000256" key="4">
    <source>
        <dbReference type="ARBA" id="ARBA00022692"/>
    </source>
</evidence>
<evidence type="ECO:0000256" key="2">
    <source>
        <dbReference type="ARBA" id="ARBA00006375"/>
    </source>
</evidence>
<keyword evidence="5" id="KW-0677">Repeat</keyword>
<evidence type="ECO:0000256" key="1">
    <source>
        <dbReference type="ARBA" id="ARBA00004141"/>
    </source>
</evidence>
<comment type="subcellular location">
    <subcellularLocation>
        <location evidence="1">Membrane</location>
        <topology evidence="1">Multi-pass membrane protein</topology>
    </subcellularLocation>
</comment>
<dbReference type="InterPro" id="IPR050391">
    <property type="entry name" value="Mito_Metabolite_Transporter"/>
</dbReference>
<dbReference type="Pfam" id="PF00153">
    <property type="entry name" value="Mito_carr"/>
    <property type="match status" value="2"/>
</dbReference>
<keyword evidence="12" id="KW-1185">Reference proteome</keyword>
<keyword evidence="4 8" id="KW-0812">Transmembrane</keyword>
<evidence type="ECO:0000256" key="6">
    <source>
        <dbReference type="ARBA" id="ARBA00022989"/>
    </source>
</evidence>
<dbReference type="SUPFAM" id="SSF103506">
    <property type="entry name" value="Mitochondrial carrier"/>
    <property type="match status" value="1"/>
</dbReference>
<evidence type="ECO:0000313" key="11">
    <source>
        <dbReference type="Ensembl" id="ENSDNVP00000000600.1"/>
    </source>
</evidence>
<dbReference type="GO" id="GO:0016020">
    <property type="term" value="C:membrane"/>
    <property type="evidence" value="ECO:0007669"/>
    <property type="project" value="UniProtKB-SubCell"/>
</dbReference>
<reference evidence="11" key="2">
    <citation type="submission" date="2025-09" db="UniProtKB">
        <authorList>
            <consortium name="Ensembl"/>
        </authorList>
    </citation>
    <scope>IDENTIFICATION</scope>
</reference>
<accession>A0A8C4P1W1</accession>
<evidence type="ECO:0000256" key="8">
    <source>
        <dbReference type="PROSITE-ProRule" id="PRU00282"/>
    </source>
</evidence>
<feature type="region of interest" description="Disordered" evidence="10">
    <location>
        <begin position="430"/>
        <end position="454"/>
    </location>
</feature>
<dbReference type="Ensembl" id="ENSDNVT00000000739.1">
    <property type="protein sequence ID" value="ENSDNVP00000000600.1"/>
    <property type="gene ID" value="ENSDNVG00000000460.1"/>
</dbReference>
<evidence type="ECO:0000256" key="9">
    <source>
        <dbReference type="RuleBase" id="RU000488"/>
    </source>
</evidence>
<evidence type="ECO:0000256" key="5">
    <source>
        <dbReference type="ARBA" id="ARBA00022737"/>
    </source>
</evidence>
<dbReference type="Gene3D" id="1.50.40.10">
    <property type="entry name" value="Mitochondrial carrier domain"/>
    <property type="match status" value="1"/>
</dbReference>
<dbReference type="AlphaFoldDB" id="A0A8C4P1W1"/>
<dbReference type="PANTHER" id="PTHR45618">
    <property type="entry name" value="MITOCHONDRIAL DICARBOXYLATE CARRIER-RELATED"/>
    <property type="match status" value="1"/>
</dbReference>
<evidence type="ECO:0000256" key="10">
    <source>
        <dbReference type="SAM" id="MobiDB-lite"/>
    </source>
</evidence>
<organism evidence="11 12">
    <name type="scientific">Dromaius novaehollandiae</name>
    <name type="common">Emu</name>
    <dbReference type="NCBI Taxonomy" id="8790"/>
    <lineage>
        <taxon>Eukaryota</taxon>
        <taxon>Metazoa</taxon>
        <taxon>Chordata</taxon>
        <taxon>Craniata</taxon>
        <taxon>Vertebrata</taxon>
        <taxon>Euteleostomi</taxon>
        <taxon>Archelosauria</taxon>
        <taxon>Archosauria</taxon>
        <taxon>Dinosauria</taxon>
        <taxon>Saurischia</taxon>
        <taxon>Theropoda</taxon>
        <taxon>Coelurosauria</taxon>
        <taxon>Aves</taxon>
        <taxon>Palaeognathae</taxon>
        <taxon>Casuariiformes</taxon>
        <taxon>Dromaiidae</taxon>
        <taxon>Dromaius</taxon>
    </lineage>
</organism>
<evidence type="ECO:0000256" key="7">
    <source>
        <dbReference type="ARBA" id="ARBA00023136"/>
    </source>
</evidence>
<feature type="repeat" description="Solcar" evidence="8">
    <location>
        <begin position="50"/>
        <end position="134"/>
    </location>
</feature>
<feature type="compositionally biased region" description="Polar residues" evidence="10">
    <location>
        <begin position="430"/>
        <end position="441"/>
    </location>
</feature>
<dbReference type="InterPro" id="IPR023395">
    <property type="entry name" value="MCP_dom_sf"/>
</dbReference>
<evidence type="ECO:0000256" key="3">
    <source>
        <dbReference type="ARBA" id="ARBA00022448"/>
    </source>
</evidence>
<reference evidence="11" key="1">
    <citation type="submission" date="2025-08" db="UniProtKB">
        <authorList>
            <consortium name="Ensembl"/>
        </authorList>
    </citation>
    <scope>IDENTIFICATION</scope>
</reference>
<keyword evidence="7 8" id="KW-0472">Membrane</keyword>
<dbReference type="Proteomes" id="UP000694423">
    <property type="component" value="Unplaced"/>
</dbReference>
<comment type="similarity">
    <text evidence="2 9">Belongs to the mitochondrial carrier (TC 2.A.29) family.</text>
</comment>
<sequence length="507" mass="54225">MRLRGTTWAGAIRGLPPSTRKCCWVQWEVSEEEGPSTLSPCGPERPPDPSSLLVAGCTGGFVGTPADMVNVRMQNDVKQPAHLRRNYSHALDGMYRVLREEGLKKLFSGATMASSRGALVTVGQLSCYDQAKQLVLATGLLSDNIFTHFLASFIAGGCATFLCQPLDVLKTRLMNSQGEYRVSCRPAQVTVAGPVPFVRWPLPPGTSLIPVLFILGRFSLCHGNCQAWTSGLLQGLRSCGHPAHSSHRPHLCLPGTAAQIFWDQSDHLSGRDGTLPRPAGLSGDEHADPRALRCLGPGCPRPSIPLPRLARAWGQPVSGSPFLSLPRSRIGYRWAVLRPLVRPAPRLCALFPAWFLCRLGEADAARGPRFCPSRPPRSRTPAEKGGIGVLPLRLVAESRGDGGWLGASFTCDRAAARLLQRAQGSLAPSLSCQQQRETQVPGTKALPPFSTAGPASCAPPLAPAPLGRCLPSCAALLPRPPLAPPLARQNSPAPAAAGRCRDRASRR</sequence>
<dbReference type="InterPro" id="IPR018108">
    <property type="entry name" value="MCP_transmembrane"/>
</dbReference>
<proteinExistence type="inferred from homology"/>
<dbReference type="PROSITE" id="PS50920">
    <property type="entry name" value="SOLCAR"/>
    <property type="match status" value="1"/>
</dbReference>
<keyword evidence="6" id="KW-1133">Transmembrane helix</keyword>
<evidence type="ECO:0000313" key="12">
    <source>
        <dbReference type="Proteomes" id="UP000694423"/>
    </source>
</evidence>
<name>A0A8C4P1W1_DRONO</name>
<keyword evidence="3 9" id="KW-0813">Transport</keyword>